<keyword evidence="3" id="KW-0418">Kinase</keyword>
<dbReference type="InterPro" id="IPR039506">
    <property type="entry name" value="SPOB_a"/>
</dbReference>
<keyword evidence="4" id="KW-1133">Transmembrane helix</keyword>
<keyword evidence="1" id="KW-0597">Phosphoprotein</keyword>
<evidence type="ECO:0000313" key="7">
    <source>
        <dbReference type="Proteomes" id="UP001177120"/>
    </source>
</evidence>
<evidence type="ECO:0000313" key="6">
    <source>
        <dbReference type="EMBL" id="MBN2910154.1"/>
    </source>
</evidence>
<accession>A0ABS2WL86</accession>
<dbReference type="Pfam" id="PF14689">
    <property type="entry name" value="SPOB_a"/>
    <property type="match status" value="1"/>
</dbReference>
<reference evidence="6" key="1">
    <citation type="journal article" date="2024" name="Int. J. Syst. Evol. Microbiol.">
        <title>Polycladomyces zharkentensis sp. nov., a novel thermophilic cellulose- and starch-degrading member of the Bacillota from a geothermal aquifer in Kazakhstan.</title>
        <authorList>
            <person name="Mashzhan A."/>
            <person name="Kistaubayeva A."/>
            <person name="Javier-Lopez R."/>
            <person name="Bissenova U."/>
            <person name="Bissenbay A."/>
            <person name="Birkeland N.K."/>
        </authorList>
    </citation>
    <scope>NUCLEOTIDE SEQUENCE</scope>
    <source>
        <strain evidence="6">ZKZ2T</strain>
    </source>
</reference>
<dbReference type="Proteomes" id="UP001177120">
    <property type="component" value="Unassembled WGS sequence"/>
</dbReference>
<feature type="domain" description="SpoOB alpha-helical" evidence="5">
    <location>
        <begin position="60"/>
        <end position="115"/>
    </location>
</feature>
<evidence type="ECO:0000256" key="1">
    <source>
        <dbReference type="ARBA" id="ARBA00022553"/>
    </source>
</evidence>
<dbReference type="SUPFAM" id="SSF55890">
    <property type="entry name" value="Sporulation response regulatory protein Spo0B"/>
    <property type="match status" value="1"/>
</dbReference>
<evidence type="ECO:0000256" key="3">
    <source>
        <dbReference type="ARBA" id="ARBA00022777"/>
    </source>
</evidence>
<sequence length="244" mass="28002">MPDRWKAWLKPTIPAGIMLVAMVAYPWPWWGRMILGAVVWACMIWAQRRAGRIAERTILVHEAETALRWLTRLRHDWLNEIQVLLGYCSMNKTDRVRPYLLRLAKDLEQERTISQIPHPLLAVALIQLLRHTPGWRWQIEFLMETGDLSVQQGDDAAVYVENLAKCLTNVTTDAPEDASVRMVFDSDGDTLLITLTSQVPLTDAIEKAQVQSGLQNGTEMKRNGENEWIIRFVNRSKTGKARLM</sequence>
<keyword evidence="4" id="KW-0812">Transmembrane</keyword>
<dbReference type="InterPro" id="IPR016120">
    <property type="entry name" value="Sig_transdc_His_kin_SpoOB"/>
</dbReference>
<name>A0ABS2WL86_9BACL</name>
<keyword evidence="7" id="KW-1185">Reference proteome</keyword>
<keyword evidence="2" id="KW-0808">Transferase</keyword>
<evidence type="ECO:0000256" key="4">
    <source>
        <dbReference type="SAM" id="Phobius"/>
    </source>
</evidence>
<dbReference type="EMBL" id="JAFHAP010000010">
    <property type="protein sequence ID" value="MBN2910154.1"/>
    <property type="molecule type" value="Genomic_DNA"/>
</dbReference>
<dbReference type="Gene3D" id="1.10.287.130">
    <property type="match status" value="1"/>
</dbReference>
<keyword evidence="4" id="KW-0472">Membrane</keyword>
<comment type="caution">
    <text evidence="6">The sequence shown here is derived from an EMBL/GenBank/DDBJ whole genome shotgun (WGS) entry which is preliminary data.</text>
</comment>
<feature type="transmembrane region" description="Helical" evidence="4">
    <location>
        <begin position="7"/>
        <end position="23"/>
    </location>
</feature>
<protein>
    <submittedName>
        <fullName evidence="6">Spo0B domain-containing protein</fullName>
    </submittedName>
</protein>
<evidence type="ECO:0000259" key="5">
    <source>
        <dbReference type="Pfam" id="PF14689"/>
    </source>
</evidence>
<proteinExistence type="predicted"/>
<evidence type="ECO:0000256" key="2">
    <source>
        <dbReference type="ARBA" id="ARBA00022679"/>
    </source>
</evidence>
<dbReference type="RefSeq" id="WP_205495826.1">
    <property type="nucleotide sequence ID" value="NZ_JAFHAP010000010.1"/>
</dbReference>
<gene>
    <name evidence="6" type="ORF">JQC72_11640</name>
</gene>
<organism evidence="6 7">
    <name type="scientific">Polycladomyces zharkentensis</name>
    <dbReference type="NCBI Taxonomy" id="2807616"/>
    <lineage>
        <taxon>Bacteria</taxon>
        <taxon>Bacillati</taxon>
        <taxon>Bacillota</taxon>
        <taxon>Bacilli</taxon>
        <taxon>Bacillales</taxon>
        <taxon>Thermoactinomycetaceae</taxon>
        <taxon>Polycladomyces</taxon>
    </lineage>
</organism>